<organism evidence="4 5">
    <name type="scientific">Discina gigas</name>
    <dbReference type="NCBI Taxonomy" id="1032678"/>
    <lineage>
        <taxon>Eukaryota</taxon>
        <taxon>Fungi</taxon>
        <taxon>Dikarya</taxon>
        <taxon>Ascomycota</taxon>
        <taxon>Pezizomycotina</taxon>
        <taxon>Pezizomycetes</taxon>
        <taxon>Pezizales</taxon>
        <taxon>Discinaceae</taxon>
        <taxon>Discina</taxon>
    </lineage>
</organism>
<keyword evidence="2" id="KW-0472">Membrane</keyword>
<reference evidence="4 5" key="1">
    <citation type="submission" date="2024-02" db="EMBL/GenBank/DDBJ databases">
        <title>Discinaceae phylogenomics.</title>
        <authorList>
            <person name="Dirks A.C."/>
            <person name="James T.Y."/>
        </authorList>
    </citation>
    <scope>NUCLEOTIDE SEQUENCE [LARGE SCALE GENOMIC DNA]</scope>
    <source>
        <strain evidence="4 5">ACD0624</strain>
    </source>
</reference>
<accession>A0ABR3GLF3</accession>
<dbReference type="Proteomes" id="UP001447188">
    <property type="component" value="Unassembled WGS sequence"/>
</dbReference>
<dbReference type="InterPro" id="IPR005330">
    <property type="entry name" value="MHYT_dom"/>
</dbReference>
<feature type="compositionally biased region" description="Low complexity" evidence="1">
    <location>
        <begin position="624"/>
        <end position="639"/>
    </location>
</feature>
<evidence type="ECO:0000256" key="1">
    <source>
        <dbReference type="SAM" id="MobiDB-lite"/>
    </source>
</evidence>
<keyword evidence="2" id="KW-1133">Transmembrane helix</keyword>
<evidence type="ECO:0000313" key="4">
    <source>
        <dbReference type="EMBL" id="KAL0636736.1"/>
    </source>
</evidence>
<evidence type="ECO:0000313" key="5">
    <source>
        <dbReference type="Proteomes" id="UP001447188"/>
    </source>
</evidence>
<feature type="region of interest" description="Disordered" evidence="1">
    <location>
        <begin position="607"/>
        <end position="643"/>
    </location>
</feature>
<feature type="transmembrane region" description="Helical" evidence="2">
    <location>
        <begin position="98"/>
        <end position="123"/>
    </location>
</feature>
<feature type="transmembrane region" description="Helical" evidence="2">
    <location>
        <begin position="68"/>
        <end position="86"/>
    </location>
</feature>
<keyword evidence="5" id="KW-1185">Reference proteome</keyword>
<dbReference type="EMBL" id="JBBBZM010000045">
    <property type="protein sequence ID" value="KAL0636736.1"/>
    <property type="molecule type" value="Genomic_DNA"/>
</dbReference>
<proteinExistence type="predicted"/>
<evidence type="ECO:0000256" key="2">
    <source>
        <dbReference type="SAM" id="Phobius"/>
    </source>
</evidence>
<dbReference type="PANTHER" id="PTHR35152:SF1">
    <property type="entry name" value="DOMAIN SIGNALLING PROTEIN, PUTATIVE (AFU_ORTHOLOGUE AFUA_5G11310)-RELATED"/>
    <property type="match status" value="1"/>
</dbReference>
<comment type="caution">
    <text evidence="4">The sequence shown here is derived from an EMBL/GenBank/DDBJ whole genome shotgun (WGS) entry which is preliminary data.</text>
</comment>
<keyword evidence="2" id="KW-0812">Transmembrane</keyword>
<feature type="domain" description="MHYT" evidence="3">
    <location>
        <begin position="1"/>
        <end position="159"/>
    </location>
</feature>
<name>A0ABR3GLF3_9PEZI</name>
<dbReference type="Pfam" id="PF03707">
    <property type="entry name" value="MHYT"/>
    <property type="match status" value="2"/>
</dbReference>
<gene>
    <name evidence="4" type="ORF">Q9L58_004344</name>
</gene>
<dbReference type="PROSITE" id="PS50924">
    <property type="entry name" value="MHYT"/>
    <property type="match status" value="1"/>
</dbReference>
<sequence length="710" mass="78327">MGGVAIWAMHFIGNRAIILYPASPGMNGLQLSYSAGFTALSFFVPIIFLLLAYLLMGTSSEAVGWLRLSTGGTFAGLSICGMHYLGQAGISNYDTFYLPGHIVGSVVIAVVATTVALTLFFILRNNFTNTLYKRASCAVILSGAVTGMHWTAALGTRYRLKPNTGFSRDTRQMTVVITIVMSVVSCILALLFAIAVNRSRAHQHNRAQKIILASATFDREGRLMVLPDGMMPTREITDSFREKVFEDAFDKLHPVFQWLYRTTRHWKSLNGLIDGMKAHIRQSNTPNHPHDYIEDYGFIFRELFCLAAQDLADSTHRALEDMGVLYDEIIITGGATPGERNGSNVESGIGRGKFLFLVKTVDRSDALRLTAYGFRFTNPDNVTENIARSLQVSNESIRAHMKSMGSCASAEHEISPGVFLGCFAVRANVKGGFDVLVRTDIRSQLPMVRLPLTTLSQSHIRHLKEQEGKTVTRVMENLQVIHSSGSDPSDTPPFITMFRNALRKLINELNDPFFAEAVLILQPIAVPCMNPIDKEVGTAFIIVFKIMVPIHSRTVANPPKFEFAPLAFFSLQQRCYPFSPDHDTHSRRTHREFSGKAVLVPRPSKQRFSGTMAPWQSKENAKVTTTTLSSGASHASSSSEENLMHDSPIVNPFASGGIMVSQSVSVEHAEAKNGIEMHTMGPSAAVVKEDDMEQPTWVELLFKGVISSPN</sequence>
<dbReference type="PANTHER" id="PTHR35152">
    <property type="entry name" value="DOMAIN SIGNALLING PROTEIN, PUTATIVE (AFU_ORTHOLOGUE AFUA_5G11310)-RELATED"/>
    <property type="match status" value="1"/>
</dbReference>
<evidence type="ECO:0000259" key="3">
    <source>
        <dbReference type="PROSITE" id="PS50924"/>
    </source>
</evidence>
<feature type="transmembrane region" description="Helical" evidence="2">
    <location>
        <begin position="33"/>
        <end position="56"/>
    </location>
</feature>
<protein>
    <recommendedName>
        <fullName evidence="3">MHYT domain-containing protein</fullName>
    </recommendedName>
</protein>
<feature type="transmembrane region" description="Helical" evidence="2">
    <location>
        <begin position="135"/>
        <end position="153"/>
    </location>
</feature>
<feature type="transmembrane region" description="Helical" evidence="2">
    <location>
        <begin position="173"/>
        <end position="196"/>
    </location>
</feature>